<comment type="caution">
    <text evidence="1">The sequence shown here is derived from an EMBL/GenBank/DDBJ whole genome shotgun (WGS) entry which is preliminary data.</text>
</comment>
<evidence type="ECO:0000313" key="2">
    <source>
        <dbReference type="Proteomes" id="UP001341444"/>
    </source>
</evidence>
<evidence type="ECO:0000313" key="1">
    <source>
        <dbReference type="EMBL" id="MED1204030.1"/>
    </source>
</evidence>
<gene>
    <name evidence="1" type="ORF">P4T90_13305</name>
</gene>
<dbReference type="EMBL" id="JARMAB010000019">
    <property type="protein sequence ID" value="MED1204030.1"/>
    <property type="molecule type" value="Genomic_DNA"/>
</dbReference>
<name>A0ABU6MLV4_9BACI</name>
<accession>A0ABU6MLV4</accession>
<keyword evidence="2" id="KW-1185">Reference proteome</keyword>
<organism evidence="1 2">
    <name type="scientific">Heyndrickxia acidicola</name>
    <dbReference type="NCBI Taxonomy" id="209389"/>
    <lineage>
        <taxon>Bacteria</taxon>
        <taxon>Bacillati</taxon>
        <taxon>Bacillota</taxon>
        <taxon>Bacilli</taxon>
        <taxon>Bacillales</taxon>
        <taxon>Bacillaceae</taxon>
        <taxon>Heyndrickxia</taxon>
    </lineage>
</organism>
<dbReference type="Proteomes" id="UP001341444">
    <property type="component" value="Unassembled WGS sequence"/>
</dbReference>
<sequence length="40" mass="4654">MSSFSEKQAKEDPHKHNEEEAFPTAWKVCDLYKSTGRIID</sequence>
<protein>
    <submittedName>
        <fullName evidence="1">Uncharacterized protein</fullName>
    </submittedName>
</protein>
<dbReference type="RefSeq" id="WP_260525547.1">
    <property type="nucleotide sequence ID" value="NZ_JARMAB010000019.1"/>
</dbReference>
<reference evidence="1 2" key="1">
    <citation type="submission" date="2023-03" db="EMBL/GenBank/DDBJ databases">
        <title>Bacillus Genome Sequencing.</title>
        <authorList>
            <person name="Dunlap C."/>
        </authorList>
    </citation>
    <scope>NUCLEOTIDE SEQUENCE [LARGE SCALE GENOMIC DNA]</scope>
    <source>
        <strain evidence="1 2">B-23453</strain>
    </source>
</reference>
<proteinExistence type="predicted"/>